<sequence length="101" mass="11104">MCLSSFSSPIRSSISSSSSTEFLARASLFSWTPVSSATSSGTSLSSSSSLLAVVDETCSSIFATFWKVSYKLTFANLKVPNFPQRYCKTARRCRFTWQCPN</sequence>
<proteinExistence type="predicted"/>
<evidence type="ECO:0000313" key="1">
    <source>
        <dbReference type="EMBL" id="JAH88917.1"/>
    </source>
</evidence>
<dbReference type="EMBL" id="GBXM01019660">
    <property type="protein sequence ID" value="JAH88917.1"/>
    <property type="molecule type" value="Transcribed_RNA"/>
</dbReference>
<name>A0A0E9WEZ6_ANGAN</name>
<accession>A0A0E9WEZ6</accession>
<dbReference type="AlphaFoldDB" id="A0A0E9WEZ6"/>
<protein>
    <submittedName>
        <fullName evidence="1">Uncharacterized protein</fullName>
    </submittedName>
</protein>
<organism evidence="1">
    <name type="scientific">Anguilla anguilla</name>
    <name type="common">European freshwater eel</name>
    <name type="synonym">Muraena anguilla</name>
    <dbReference type="NCBI Taxonomy" id="7936"/>
    <lineage>
        <taxon>Eukaryota</taxon>
        <taxon>Metazoa</taxon>
        <taxon>Chordata</taxon>
        <taxon>Craniata</taxon>
        <taxon>Vertebrata</taxon>
        <taxon>Euteleostomi</taxon>
        <taxon>Actinopterygii</taxon>
        <taxon>Neopterygii</taxon>
        <taxon>Teleostei</taxon>
        <taxon>Anguilliformes</taxon>
        <taxon>Anguillidae</taxon>
        <taxon>Anguilla</taxon>
    </lineage>
</organism>
<reference evidence="1" key="2">
    <citation type="journal article" date="2015" name="Fish Shellfish Immunol.">
        <title>Early steps in the European eel (Anguilla anguilla)-Vibrio vulnificus interaction in the gills: Role of the RtxA13 toxin.</title>
        <authorList>
            <person name="Callol A."/>
            <person name="Pajuelo D."/>
            <person name="Ebbesson L."/>
            <person name="Teles M."/>
            <person name="MacKenzie S."/>
            <person name="Amaro C."/>
        </authorList>
    </citation>
    <scope>NUCLEOTIDE SEQUENCE</scope>
</reference>
<reference evidence="1" key="1">
    <citation type="submission" date="2014-11" db="EMBL/GenBank/DDBJ databases">
        <authorList>
            <person name="Amaro Gonzalez C."/>
        </authorList>
    </citation>
    <scope>NUCLEOTIDE SEQUENCE</scope>
</reference>